<feature type="region of interest" description="Disordered" evidence="1">
    <location>
        <begin position="321"/>
        <end position="350"/>
    </location>
</feature>
<proteinExistence type="predicted"/>
<dbReference type="Pfam" id="PF00656">
    <property type="entry name" value="Peptidase_C14"/>
    <property type="match status" value="1"/>
</dbReference>
<evidence type="ECO:0000256" key="1">
    <source>
        <dbReference type="SAM" id="MobiDB-lite"/>
    </source>
</evidence>
<evidence type="ECO:0000313" key="3">
    <source>
        <dbReference type="EMBL" id="EDM79531.1"/>
    </source>
</evidence>
<comment type="caution">
    <text evidence="3">The sequence shown here is derived from an EMBL/GenBank/DDBJ whole genome shotgun (WGS) entry which is preliminary data.</text>
</comment>
<dbReference type="InterPro" id="IPR052039">
    <property type="entry name" value="Caspase-related_regulators"/>
</dbReference>
<protein>
    <recommendedName>
        <fullName evidence="2">Peptidase C14 caspase domain-containing protein</fullName>
    </recommendedName>
</protein>
<dbReference type="SUPFAM" id="SSF52129">
    <property type="entry name" value="Caspase-like"/>
    <property type="match status" value="1"/>
</dbReference>
<name>A6G3C4_9BACT</name>
<accession>A6G3C4</accession>
<organism evidence="3 4">
    <name type="scientific">Plesiocystis pacifica SIR-1</name>
    <dbReference type="NCBI Taxonomy" id="391625"/>
    <lineage>
        <taxon>Bacteria</taxon>
        <taxon>Pseudomonadati</taxon>
        <taxon>Myxococcota</taxon>
        <taxon>Polyangia</taxon>
        <taxon>Nannocystales</taxon>
        <taxon>Nannocystaceae</taxon>
        <taxon>Plesiocystis</taxon>
    </lineage>
</organism>
<dbReference type="Proteomes" id="UP000005801">
    <property type="component" value="Unassembled WGS sequence"/>
</dbReference>
<dbReference type="InterPro" id="IPR029030">
    <property type="entry name" value="Caspase-like_dom_sf"/>
</dbReference>
<feature type="compositionally biased region" description="Pro residues" evidence="1">
    <location>
        <begin position="326"/>
        <end position="335"/>
    </location>
</feature>
<gene>
    <name evidence="3" type="ORF">PPSIR1_20924</name>
</gene>
<evidence type="ECO:0000313" key="4">
    <source>
        <dbReference type="Proteomes" id="UP000005801"/>
    </source>
</evidence>
<dbReference type="AlphaFoldDB" id="A6G3C4"/>
<evidence type="ECO:0000259" key="2">
    <source>
        <dbReference type="Pfam" id="PF00656"/>
    </source>
</evidence>
<dbReference type="InterPro" id="IPR011600">
    <property type="entry name" value="Pept_C14_caspase"/>
</dbReference>
<feature type="domain" description="Peptidase C14 caspase" evidence="2">
    <location>
        <begin position="2"/>
        <end position="206"/>
    </location>
</feature>
<dbReference type="PANTHER" id="PTHR22576:SF37">
    <property type="entry name" value="MUCOSA-ASSOCIATED LYMPHOID TISSUE LYMPHOMA TRANSLOCATION PROTEIN 1"/>
    <property type="match status" value="1"/>
</dbReference>
<dbReference type="eggNOG" id="COG4249">
    <property type="taxonomic scope" value="Bacteria"/>
</dbReference>
<dbReference type="STRING" id="391625.PPSIR1_20924"/>
<sequence>MLIGNGHFDDAELDDLRGPLNDLEALELALTSPDTGLFAPSAVQVLRDRERREVALEVERFFVNARRDDTLLFYYSGHGKLTPAQRFYFCVRDTINRFLESTALSRDTVLSAIEHCRSDRIVMVLDCCHAAGFGFKGGETQVPFELPNRGSYFMYATGKNSVALDAELSPFTQVFVEALTHAGGDRDLDGYVSVDEIYDYAQRELFVRFDQKSTKSEVGDVASLPLVRSSAMRAPVLALSRTSIELFDVEARNTIEEVVSVENRGGGQLDWSALSQVNWIEVVEEETQLRLQIRPLAEPARGKVHMFQDGQRTKHVIEVLTHPPRSSTPPPPDPEPGSQLDQTPVVEPEPPRLVISRERLEFGEAYCGSRSPEITLHFANAGGGQLEVRIVHFPSWLRIRSSGNSKLRVYARPSRAGLCKGRIQIASNGGDASIPVSAVGLVWPVLG</sequence>
<dbReference type="PANTHER" id="PTHR22576">
    <property type="entry name" value="MUCOSA ASSOCIATED LYMPHOID TISSUE LYMPHOMA TRANSLOCATION PROTEIN 1/PARACASPASE"/>
    <property type="match status" value="1"/>
</dbReference>
<dbReference type="EMBL" id="ABCS01000018">
    <property type="protein sequence ID" value="EDM79531.1"/>
    <property type="molecule type" value="Genomic_DNA"/>
</dbReference>
<dbReference type="NCBIfam" id="NF047832">
    <property type="entry name" value="caspase_w_EACC1"/>
    <property type="match status" value="1"/>
</dbReference>
<dbReference type="GO" id="GO:0006508">
    <property type="term" value="P:proteolysis"/>
    <property type="evidence" value="ECO:0007669"/>
    <property type="project" value="InterPro"/>
</dbReference>
<dbReference type="GO" id="GO:0004197">
    <property type="term" value="F:cysteine-type endopeptidase activity"/>
    <property type="evidence" value="ECO:0007669"/>
    <property type="project" value="InterPro"/>
</dbReference>
<keyword evidence="4" id="KW-1185">Reference proteome</keyword>
<reference evidence="3 4" key="1">
    <citation type="submission" date="2007-06" db="EMBL/GenBank/DDBJ databases">
        <authorList>
            <person name="Shimkets L."/>
            <person name="Ferriera S."/>
            <person name="Johnson J."/>
            <person name="Kravitz S."/>
            <person name="Beeson K."/>
            <person name="Sutton G."/>
            <person name="Rogers Y.-H."/>
            <person name="Friedman R."/>
            <person name="Frazier M."/>
            <person name="Venter J.C."/>
        </authorList>
    </citation>
    <scope>NUCLEOTIDE SEQUENCE [LARGE SCALE GENOMIC DNA]</scope>
    <source>
        <strain evidence="3 4">SIR-1</strain>
    </source>
</reference>
<dbReference type="Gene3D" id="3.40.50.1460">
    <property type="match status" value="1"/>
</dbReference>